<proteinExistence type="predicted"/>
<name>A0A2Z6P1L4_TRISU</name>
<dbReference type="InterPro" id="IPR011032">
    <property type="entry name" value="GroES-like_sf"/>
</dbReference>
<evidence type="ECO:0000313" key="2">
    <source>
        <dbReference type="Proteomes" id="UP000242715"/>
    </source>
</evidence>
<evidence type="ECO:0008006" key="3">
    <source>
        <dbReference type="Google" id="ProtNLM"/>
    </source>
</evidence>
<dbReference type="EMBL" id="DF973625">
    <property type="protein sequence ID" value="GAU36327.1"/>
    <property type="molecule type" value="Genomic_DNA"/>
</dbReference>
<dbReference type="Proteomes" id="UP000242715">
    <property type="component" value="Unassembled WGS sequence"/>
</dbReference>
<keyword evidence="2" id="KW-1185">Reference proteome</keyword>
<dbReference type="SUPFAM" id="SSF50129">
    <property type="entry name" value="GroES-like"/>
    <property type="match status" value="1"/>
</dbReference>
<sequence length="111" mass="12576">MAQVRNKQVILKDYVSGSPKESDMNIVDSCSTITLKLPQDSNELLLKNLYLSCDRYMRILMTKDTTAVLGAHTPGSTCQLHPHLRLYLDHLSHLQENLTEQNLQITALPQI</sequence>
<organism evidence="1 2">
    <name type="scientific">Trifolium subterraneum</name>
    <name type="common">Subterranean clover</name>
    <dbReference type="NCBI Taxonomy" id="3900"/>
    <lineage>
        <taxon>Eukaryota</taxon>
        <taxon>Viridiplantae</taxon>
        <taxon>Streptophyta</taxon>
        <taxon>Embryophyta</taxon>
        <taxon>Tracheophyta</taxon>
        <taxon>Spermatophyta</taxon>
        <taxon>Magnoliopsida</taxon>
        <taxon>eudicotyledons</taxon>
        <taxon>Gunneridae</taxon>
        <taxon>Pentapetalae</taxon>
        <taxon>rosids</taxon>
        <taxon>fabids</taxon>
        <taxon>Fabales</taxon>
        <taxon>Fabaceae</taxon>
        <taxon>Papilionoideae</taxon>
        <taxon>50 kb inversion clade</taxon>
        <taxon>NPAAA clade</taxon>
        <taxon>Hologalegina</taxon>
        <taxon>IRL clade</taxon>
        <taxon>Trifolieae</taxon>
        <taxon>Trifolium</taxon>
    </lineage>
</organism>
<dbReference type="GO" id="GO:0032440">
    <property type="term" value="F:2-alkenal reductase [NAD(P)H] activity"/>
    <property type="evidence" value="ECO:0007669"/>
    <property type="project" value="TreeGrafter"/>
</dbReference>
<evidence type="ECO:0000313" key="1">
    <source>
        <dbReference type="EMBL" id="GAU36327.1"/>
    </source>
</evidence>
<reference evidence="2" key="1">
    <citation type="journal article" date="2017" name="Front. Plant Sci.">
        <title>Climate Clever Clovers: New Paradigm to Reduce the Environmental Footprint of Ruminants by Breeding Low Methanogenic Forages Utilizing Haplotype Variation.</title>
        <authorList>
            <person name="Kaur P."/>
            <person name="Appels R."/>
            <person name="Bayer P.E."/>
            <person name="Keeble-Gagnere G."/>
            <person name="Wang J."/>
            <person name="Hirakawa H."/>
            <person name="Shirasawa K."/>
            <person name="Vercoe P."/>
            <person name="Stefanova K."/>
            <person name="Durmic Z."/>
            <person name="Nichols P."/>
            <person name="Revell C."/>
            <person name="Isobe S.N."/>
            <person name="Edwards D."/>
            <person name="Erskine W."/>
        </authorList>
    </citation>
    <scope>NUCLEOTIDE SEQUENCE [LARGE SCALE GENOMIC DNA]</scope>
    <source>
        <strain evidence="2">cv. Daliak</strain>
    </source>
</reference>
<dbReference type="PANTHER" id="PTHR43205">
    <property type="entry name" value="PROSTAGLANDIN REDUCTASE"/>
    <property type="match status" value="1"/>
</dbReference>
<dbReference type="Gene3D" id="3.90.180.10">
    <property type="entry name" value="Medium-chain alcohol dehydrogenases, catalytic domain"/>
    <property type="match status" value="1"/>
</dbReference>
<dbReference type="PANTHER" id="PTHR43205:SF7">
    <property type="entry name" value="PROSTAGLANDIN REDUCTASE 1"/>
    <property type="match status" value="1"/>
</dbReference>
<gene>
    <name evidence="1" type="ORF">TSUD_353710</name>
</gene>
<dbReference type="OrthoDB" id="809632at2759"/>
<dbReference type="InterPro" id="IPR045010">
    <property type="entry name" value="MDR_fam"/>
</dbReference>
<protein>
    <recommendedName>
        <fullName evidence="3">Oxidoreductase N-terminal domain-containing protein</fullName>
    </recommendedName>
</protein>
<dbReference type="AlphaFoldDB" id="A0A2Z6P1L4"/>
<accession>A0A2Z6P1L4</accession>